<reference evidence="2 3" key="2">
    <citation type="submission" date="2018-11" db="EMBL/GenBank/DDBJ databases">
        <authorList>
            <consortium name="Pathogen Informatics"/>
        </authorList>
    </citation>
    <scope>NUCLEOTIDE SEQUENCE [LARGE SCALE GENOMIC DNA]</scope>
    <source>
        <strain evidence="2 3">Egypt</strain>
    </source>
</reference>
<dbReference type="AlphaFoldDB" id="A0A183AGM3"/>
<evidence type="ECO:0000313" key="4">
    <source>
        <dbReference type="WBParaSite" id="ECPE_0000612101-mRNA-1"/>
    </source>
</evidence>
<feature type="compositionally biased region" description="Basic and acidic residues" evidence="1">
    <location>
        <begin position="81"/>
        <end position="90"/>
    </location>
</feature>
<accession>A0A183AGM3</accession>
<evidence type="ECO:0000313" key="2">
    <source>
        <dbReference type="EMBL" id="VDP77424.1"/>
    </source>
</evidence>
<feature type="region of interest" description="Disordered" evidence="1">
    <location>
        <begin position="81"/>
        <end position="101"/>
    </location>
</feature>
<gene>
    <name evidence="2" type="ORF">ECPE_LOCUS6108</name>
</gene>
<dbReference type="EMBL" id="UZAN01043038">
    <property type="protein sequence ID" value="VDP77424.1"/>
    <property type="molecule type" value="Genomic_DNA"/>
</dbReference>
<proteinExistence type="predicted"/>
<dbReference type="Proteomes" id="UP000272942">
    <property type="component" value="Unassembled WGS sequence"/>
</dbReference>
<evidence type="ECO:0000313" key="3">
    <source>
        <dbReference type="Proteomes" id="UP000272942"/>
    </source>
</evidence>
<dbReference type="WBParaSite" id="ECPE_0000612101-mRNA-1">
    <property type="protein sequence ID" value="ECPE_0000612101-mRNA-1"/>
    <property type="gene ID" value="ECPE_0000612101"/>
</dbReference>
<sequence>MTTDVLFELWDSMAKDNPQSVQSRPQSEVASAHCSSLPRNLGHGLYGSFLKTNNEHHPISCDVSGDASEPIDMVGHFDPMHEKMHADEPGKLPTCMPTRVI</sequence>
<organism evidence="4">
    <name type="scientific">Echinostoma caproni</name>
    <dbReference type="NCBI Taxonomy" id="27848"/>
    <lineage>
        <taxon>Eukaryota</taxon>
        <taxon>Metazoa</taxon>
        <taxon>Spiralia</taxon>
        <taxon>Lophotrochozoa</taxon>
        <taxon>Platyhelminthes</taxon>
        <taxon>Trematoda</taxon>
        <taxon>Digenea</taxon>
        <taxon>Plagiorchiida</taxon>
        <taxon>Echinostomata</taxon>
        <taxon>Echinostomatoidea</taxon>
        <taxon>Echinostomatidae</taxon>
        <taxon>Echinostoma</taxon>
    </lineage>
</organism>
<reference evidence="4" key="1">
    <citation type="submission" date="2016-06" db="UniProtKB">
        <authorList>
            <consortium name="WormBaseParasite"/>
        </authorList>
    </citation>
    <scope>IDENTIFICATION</scope>
</reference>
<evidence type="ECO:0000256" key="1">
    <source>
        <dbReference type="SAM" id="MobiDB-lite"/>
    </source>
</evidence>
<keyword evidence="3" id="KW-1185">Reference proteome</keyword>
<protein>
    <submittedName>
        <fullName evidence="2 4">Uncharacterized protein</fullName>
    </submittedName>
</protein>
<name>A0A183AGM3_9TREM</name>